<dbReference type="Gene3D" id="3.40.80.10">
    <property type="entry name" value="Peptidoglycan recognition protein-like"/>
    <property type="match status" value="1"/>
</dbReference>
<gene>
    <name evidence="8" type="ORF">JYU34_000421</name>
</gene>
<evidence type="ECO:0000256" key="5">
    <source>
        <dbReference type="SAM" id="Phobius"/>
    </source>
</evidence>
<dbReference type="SMART" id="SM00701">
    <property type="entry name" value="PGRP"/>
    <property type="match status" value="1"/>
</dbReference>
<comment type="similarity">
    <text evidence="1">Belongs to the N-acetylmuramoyl-L-alanine amidase 2 family.</text>
</comment>
<proteinExistence type="inferred from homology"/>
<dbReference type="SUPFAM" id="SSF55846">
    <property type="entry name" value="N-acetylmuramoyl-L-alanine amidase-like"/>
    <property type="match status" value="1"/>
</dbReference>
<feature type="transmembrane region" description="Helical" evidence="5">
    <location>
        <begin position="36"/>
        <end position="57"/>
    </location>
</feature>
<dbReference type="SMART" id="SM00644">
    <property type="entry name" value="Ami_2"/>
    <property type="match status" value="1"/>
</dbReference>
<keyword evidence="2" id="KW-0399">Innate immunity</keyword>
<feature type="region of interest" description="Disordered" evidence="4">
    <location>
        <begin position="1"/>
        <end position="24"/>
    </location>
</feature>
<evidence type="ECO:0000259" key="6">
    <source>
        <dbReference type="SMART" id="SM00644"/>
    </source>
</evidence>
<organism evidence="8 9">
    <name type="scientific">Plutella xylostella</name>
    <name type="common">Diamondback moth</name>
    <name type="synonym">Plutella maculipennis</name>
    <dbReference type="NCBI Taxonomy" id="51655"/>
    <lineage>
        <taxon>Eukaryota</taxon>
        <taxon>Metazoa</taxon>
        <taxon>Ecdysozoa</taxon>
        <taxon>Arthropoda</taxon>
        <taxon>Hexapoda</taxon>
        <taxon>Insecta</taxon>
        <taxon>Pterygota</taxon>
        <taxon>Neoptera</taxon>
        <taxon>Endopterygota</taxon>
        <taxon>Lepidoptera</taxon>
        <taxon>Glossata</taxon>
        <taxon>Ditrysia</taxon>
        <taxon>Yponomeutoidea</taxon>
        <taxon>Plutellidae</taxon>
        <taxon>Plutella</taxon>
    </lineage>
</organism>
<evidence type="ECO:0000256" key="3">
    <source>
        <dbReference type="ARBA" id="ARBA00022859"/>
    </source>
</evidence>
<dbReference type="Pfam" id="PF01510">
    <property type="entry name" value="Amidase_2"/>
    <property type="match status" value="1"/>
</dbReference>
<keyword evidence="3" id="KW-0391">Immunity</keyword>
<feature type="region of interest" description="Disordered" evidence="4">
    <location>
        <begin position="321"/>
        <end position="346"/>
    </location>
</feature>
<sequence>MSNVAPGASQPNGPAPRTKISVKERLSSKSNVSKSIICLTIFALIMVVIALIIYFTVRGPRPNSTEEEKKTDQYSQTGPKPWLVHTSDWKGLSVKHVLLKRNYPLKLVIINHSVIGGCTNKDSCSEELRKMQLHVQKDLGWIDIPYNFAIGREGHVYEARGWGSEGAHTLHYNNCSVGIGFFGNYNVIRPNRGQIMNLNKLLDDGVRQGYLDRNYVIVGHKDIWPGSESPGNRLYAELKKLPKYNAERYRNMNCTQIMEDFTQSREDQQQQPRSIDTNATALTSPQGLWEEFSIAVFPEVRAPKIVYFCTVRCLRVNPVTIEPGRESEGSGEGWEGIRQGKRESWS</sequence>
<accession>A0ABQ7R7M9</accession>
<reference evidence="8 9" key="1">
    <citation type="submission" date="2021-06" db="EMBL/GenBank/DDBJ databases">
        <title>A haploid diamondback moth (Plutella xylostella L.) genome assembly resolves 31 chromosomes and identifies a diamide resistance mutation.</title>
        <authorList>
            <person name="Ward C.M."/>
            <person name="Perry K.D."/>
            <person name="Baker G."/>
            <person name="Powis K."/>
            <person name="Heckel D.G."/>
            <person name="Baxter S.W."/>
        </authorList>
    </citation>
    <scope>NUCLEOTIDE SEQUENCE [LARGE SCALE GENOMIC DNA]</scope>
    <source>
        <strain evidence="8 9">LV</strain>
        <tissue evidence="8">Single pupa</tissue>
    </source>
</reference>
<evidence type="ECO:0000259" key="7">
    <source>
        <dbReference type="SMART" id="SM00701"/>
    </source>
</evidence>
<evidence type="ECO:0000256" key="4">
    <source>
        <dbReference type="SAM" id="MobiDB-lite"/>
    </source>
</evidence>
<keyword evidence="5" id="KW-1133">Transmembrane helix</keyword>
<dbReference type="Proteomes" id="UP000823941">
    <property type="component" value="Chromosome 1"/>
</dbReference>
<dbReference type="PANTHER" id="PTHR11022">
    <property type="entry name" value="PEPTIDOGLYCAN RECOGNITION PROTEIN"/>
    <property type="match status" value="1"/>
</dbReference>
<evidence type="ECO:0000313" key="9">
    <source>
        <dbReference type="Proteomes" id="UP000823941"/>
    </source>
</evidence>
<dbReference type="EMBL" id="JAHIBW010000001">
    <property type="protein sequence ID" value="KAG7313310.1"/>
    <property type="molecule type" value="Genomic_DNA"/>
</dbReference>
<evidence type="ECO:0000256" key="1">
    <source>
        <dbReference type="ARBA" id="ARBA00007553"/>
    </source>
</evidence>
<name>A0ABQ7R7M9_PLUXY</name>
<keyword evidence="5" id="KW-0812">Transmembrane</keyword>
<comment type="caution">
    <text evidence="8">The sequence shown here is derived from an EMBL/GenBank/DDBJ whole genome shotgun (WGS) entry which is preliminary data.</text>
</comment>
<dbReference type="InterPro" id="IPR006619">
    <property type="entry name" value="PGRP_domain_met/bac"/>
</dbReference>
<keyword evidence="9" id="KW-1185">Reference proteome</keyword>
<feature type="domain" description="Peptidoglycan recognition protein family" evidence="7">
    <location>
        <begin position="81"/>
        <end position="224"/>
    </location>
</feature>
<protein>
    <submittedName>
        <fullName evidence="8">Uncharacterized protein</fullName>
    </submittedName>
</protein>
<dbReference type="InterPro" id="IPR002502">
    <property type="entry name" value="Amidase_domain"/>
</dbReference>
<feature type="domain" description="N-acetylmuramoyl-L-alanine amidase" evidence="6">
    <location>
        <begin position="94"/>
        <end position="231"/>
    </location>
</feature>
<keyword evidence="5" id="KW-0472">Membrane</keyword>
<dbReference type="InterPro" id="IPR036505">
    <property type="entry name" value="Amidase/PGRP_sf"/>
</dbReference>
<dbReference type="CDD" id="cd06583">
    <property type="entry name" value="PGRP"/>
    <property type="match status" value="1"/>
</dbReference>
<dbReference type="InterPro" id="IPR015510">
    <property type="entry name" value="PGRP"/>
</dbReference>
<dbReference type="PANTHER" id="PTHR11022:SF41">
    <property type="entry name" value="PEPTIDOGLYCAN-RECOGNITION PROTEIN LC-RELATED"/>
    <property type="match status" value="1"/>
</dbReference>
<evidence type="ECO:0000313" key="8">
    <source>
        <dbReference type="EMBL" id="KAG7313310.1"/>
    </source>
</evidence>
<evidence type="ECO:0000256" key="2">
    <source>
        <dbReference type="ARBA" id="ARBA00022588"/>
    </source>
</evidence>